<feature type="compositionally biased region" description="Low complexity" evidence="1">
    <location>
        <begin position="91"/>
        <end position="102"/>
    </location>
</feature>
<organism evidence="2 3">
    <name type="scientific">Exophiala oligosperma</name>
    <dbReference type="NCBI Taxonomy" id="215243"/>
    <lineage>
        <taxon>Eukaryota</taxon>
        <taxon>Fungi</taxon>
        <taxon>Dikarya</taxon>
        <taxon>Ascomycota</taxon>
        <taxon>Pezizomycotina</taxon>
        <taxon>Eurotiomycetes</taxon>
        <taxon>Chaetothyriomycetidae</taxon>
        <taxon>Chaetothyriales</taxon>
        <taxon>Herpotrichiellaceae</taxon>
        <taxon>Exophiala</taxon>
    </lineage>
</organism>
<dbReference type="GO" id="GO:0070034">
    <property type="term" value="F:telomerase RNA binding"/>
    <property type="evidence" value="ECO:0007669"/>
    <property type="project" value="TreeGrafter"/>
</dbReference>
<feature type="compositionally biased region" description="Pro residues" evidence="1">
    <location>
        <begin position="198"/>
        <end position="207"/>
    </location>
</feature>
<dbReference type="Proteomes" id="UP000053342">
    <property type="component" value="Unassembled WGS sequence"/>
</dbReference>
<accession>A0A0D2ADG2</accession>
<dbReference type="GO" id="GO:0000184">
    <property type="term" value="P:nuclear-transcribed mRNA catabolic process, nonsense-mediated decay"/>
    <property type="evidence" value="ECO:0007669"/>
    <property type="project" value="TreeGrafter"/>
</dbReference>
<dbReference type="PANTHER" id="PTHR15696:SF0">
    <property type="entry name" value="TELOMERASE-BINDING PROTEIN EST1A"/>
    <property type="match status" value="1"/>
</dbReference>
<feature type="compositionally biased region" description="Polar residues" evidence="1">
    <location>
        <begin position="178"/>
        <end position="192"/>
    </location>
</feature>
<evidence type="ECO:0000256" key="1">
    <source>
        <dbReference type="SAM" id="MobiDB-lite"/>
    </source>
</evidence>
<feature type="region of interest" description="Disordered" evidence="1">
    <location>
        <begin position="558"/>
        <end position="584"/>
    </location>
</feature>
<evidence type="ECO:0000313" key="3">
    <source>
        <dbReference type="Proteomes" id="UP000053342"/>
    </source>
</evidence>
<dbReference type="FunFam" id="1.25.40.10:FF:000202">
    <property type="entry name" value="Unplaced genomic scaffold supercont1.7, whole genome shotgun sequence"/>
    <property type="match status" value="1"/>
</dbReference>
<dbReference type="EMBL" id="KN847341">
    <property type="protein sequence ID" value="KIW38250.1"/>
    <property type="molecule type" value="Genomic_DNA"/>
</dbReference>
<dbReference type="Gene3D" id="1.25.40.10">
    <property type="entry name" value="Tetratricopeptide repeat domain"/>
    <property type="match status" value="1"/>
</dbReference>
<protein>
    <submittedName>
        <fullName evidence="2">Uncharacterized protein</fullName>
    </submittedName>
</protein>
<dbReference type="EMBL" id="KN847341">
    <property type="protein sequence ID" value="KIW38251.1"/>
    <property type="molecule type" value="Genomic_DNA"/>
</dbReference>
<dbReference type="GO" id="GO:0005697">
    <property type="term" value="C:telomerase holoenzyme complex"/>
    <property type="evidence" value="ECO:0007669"/>
    <property type="project" value="TreeGrafter"/>
</dbReference>
<gene>
    <name evidence="2" type="ORF">PV06_09233</name>
</gene>
<reference evidence="2 3" key="1">
    <citation type="submission" date="2015-01" db="EMBL/GenBank/DDBJ databases">
        <title>The Genome Sequence of Exophiala oligosperma CBS72588.</title>
        <authorList>
            <consortium name="The Broad Institute Genomics Platform"/>
            <person name="Cuomo C."/>
            <person name="de Hoog S."/>
            <person name="Gorbushina A."/>
            <person name="Stielow B."/>
            <person name="Teixiera M."/>
            <person name="Abouelleil A."/>
            <person name="Chapman S.B."/>
            <person name="Priest M."/>
            <person name="Young S.K."/>
            <person name="Wortman J."/>
            <person name="Nusbaum C."/>
            <person name="Birren B."/>
        </authorList>
    </citation>
    <scope>NUCLEOTIDE SEQUENCE [LARGE SCALE GENOMIC DNA]</scope>
    <source>
        <strain evidence="2 3">CBS 72588</strain>
    </source>
</reference>
<dbReference type="GeneID" id="27361307"/>
<feature type="compositionally biased region" description="Low complexity" evidence="1">
    <location>
        <begin position="8"/>
        <end position="20"/>
    </location>
</feature>
<feature type="compositionally biased region" description="Polar residues" evidence="1">
    <location>
        <begin position="563"/>
        <end position="576"/>
    </location>
</feature>
<dbReference type="VEuPathDB" id="FungiDB:PV06_09233"/>
<dbReference type="AlphaFoldDB" id="A0A0D2ADG2"/>
<dbReference type="RefSeq" id="XP_016258467.1">
    <property type="nucleotide sequence ID" value="XM_016410660.1"/>
</dbReference>
<dbReference type="InterPro" id="IPR011990">
    <property type="entry name" value="TPR-like_helical_dom_sf"/>
</dbReference>
<sequence>MIYPSQHTTPSTTSRTSRSPVATVPMSWFRRKSGLPEVTQPPGPNDPISASPNKSPNNKSPRLEGNFQVQGRQQQPQQQRRPWSDSLAHDSSQQRPLQSQPSNAREEPSSEFNQLTLADQYRTSNQISDSMRRSKRPAVDQDSCYPNKKDDRGSGSPFSVRHEQALSHATSPPPALTRTPTPSQGYRSTQRTPLSSPKLPPPAPASGPRPHSRQPSHLHSGGLPQDGPLEGDTKMLLQPETRPISQEQLVNEVKGIYAGLVMVEKKCVEICQQQSQTTNKLSNEQWQALIALHRTLLHEHHDFFLASQHPTASPALRRLPTKYAMPARMWRHGIHSFLELLRHRLPFSLEHMLSFVYLAYQMMGLLMESVPAFHETWIECLGDLARYRMAIEESDMRDRENWSNVARMWYNRAADRSATTGRIQHHLAVLARPNVVRQLFYYSKALISGIPFVNARDSIMLLFSPFLDKYETTSQKYLKVETSLVTAAGVLFTRGFVHDYCLHISRFASELDGTINRTGSNFKIQGAEMASSLIAMILDFGSDENFLWKALCADSENNKQRQMEGQSDQPSGTNPSEDPVAKSQMRRKFWEQKDPINLQDFVQATAPLGDRPGVKFSSSDEVTSYVLPVWYQCISIVAAKVGDRNILPFLHFTLSFLWGLSDVPEALIYLENYVPWDKLVLSLNSMSRSGVVDNEVEAPGFPQQQSGTGRQLPEDFLMRGFKWSHCHYYDPEFFEGQVTDEDDRTLELPSHAAPRAERCLWLGVRLASLKRYITYDSSSKQFSCTEFTQALPPVSLTNTFQVPASLENGEDTSMIDVV</sequence>
<dbReference type="InterPro" id="IPR045153">
    <property type="entry name" value="Est1/Ebs1-like"/>
</dbReference>
<dbReference type="SUPFAM" id="SSF48452">
    <property type="entry name" value="TPR-like"/>
    <property type="match status" value="1"/>
</dbReference>
<evidence type="ECO:0000313" key="2">
    <source>
        <dbReference type="EMBL" id="KIW38251.1"/>
    </source>
</evidence>
<feature type="compositionally biased region" description="Polar residues" evidence="1">
    <location>
        <begin position="110"/>
        <end position="129"/>
    </location>
</feature>
<dbReference type="STRING" id="215243.A0A0D2ADG2"/>
<keyword evidence="3" id="KW-1185">Reference proteome</keyword>
<dbReference type="RefSeq" id="XP_016258466.1">
    <property type="nucleotide sequence ID" value="XM_016410659.1"/>
</dbReference>
<name>A0A0D2ADG2_9EURO</name>
<proteinExistence type="predicted"/>
<dbReference type="OrthoDB" id="2017974at2759"/>
<feature type="compositionally biased region" description="Low complexity" evidence="1">
    <location>
        <begin position="51"/>
        <end position="60"/>
    </location>
</feature>
<dbReference type="GO" id="GO:0042162">
    <property type="term" value="F:telomeric DNA binding"/>
    <property type="evidence" value="ECO:0007669"/>
    <property type="project" value="TreeGrafter"/>
</dbReference>
<feature type="compositionally biased region" description="Low complexity" evidence="1">
    <location>
        <begin position="68"/>
        <end position="81"/>
    </location>
</feature>
<dbReference type="PANTHER" id="PTHR15696">
    <property type="entry name" value="SMG-7 SUPPRESSOR WITH MORPHOLOGICAL EFFECT ON GENITALIA PROTEIN 7"/>
    <property type="match status" value="1"/>
</dbReference>
<feature type="region of interest" description="Disordered" evidence="1">
    <location>
        <begin position="1"/>
        <end position="233"/>
    </location>
</feature>